<comment type="caution">
    <text evidence="1">The sequence shown here is derived from an EMBL/GenBank/DDBJ whole genome shotgun (WGS) entry which is preliminary data.</text>
</comment>
<dbReference type="RefSeq" id="WP_310168757.1">
    <property type="nucleotide sequence ID" value="NZ_JAVDUG010000004.1"/>
</dbReference>
<protein>
    <submittedName>
        <fullName evidence="1">Uncharacterized protein</fullName>
    </submittedName>
</protein>
<proteinExistence type="predicted"/>
<sequence>MRNVIFGVSKETVGSYVEQVLEKNDDSLMILAPPSGTIGTYAPSKKRKEQRVLSSQT</sequence>
<evidence type="ECO:0000313" key="1">
    <source>
        <dbReference type="EMBL" id="MDR6779539.1"/>
    </source>
</evidence>
<reference evidence="1 2" key="1">
    <citation type="submission" date="2023-07" db="EMBL/GenBank/DDBJ databases">
        <title>Sorghum-associated microbial communities from plants grown in Nebraska, USA.</title>
        <authorList>
            <person name="Schachtman D."/>
        </authorList>
    </citation>
    <scope>NUCLEOTIDE SEQUENCE [LARGE SCALE GENOMIC DNA]</scope>
    <source>
        <strain evidence="1 2">BE143</strain>
    </source>
</reference>
<name>A0ABU1QK35_9BACL</name>
<organism evidence="1 2">
    <name type="scientific">Paenibacillus peoriae</name>
    <dbReference type="NCBI Taxonomy" id="59893"/>
    <lineage>
        <taxon>Bacteria</taxon>
        <taxon>Bacillati</taxon>
        <taxon>Bacillota</taxon>
        <taxon>Bacilli</taxon>
        <taxon>Bacillales</taxon>
        <taxon>Paenibacillaceae</taxon>
        <taxon>Paenibacillus</taxon>
    </lineage>
</organism>
<keyword evidence="2" id="KW-1185">Reference proteome</keyword>
<accession>A0ABU1QK35</accession>
<dbReference type="EMBL" id="JAVDUG010000004">
    <property type="protein sequence ID" value="MDR6779539.1"/>
    <property type="molecule type" value="Genomic_DNA"/>
</dbReference>
<dbReference type="Proteomes" id="UP001266807">
    <property type="component" value="Unassembled WGS sequence"/>
</dbReference>
<evidence type="ECO:0000313" key="2">
    <source>
        <dbReference type="Proteomes" id="UP001266807"/>
    </source>
</evidence>
<gene>
    <name evidence="1" type="ORF">J2W98_003819</name>
</gene>